<sequence>MKGFLKLQAIDFKHRLSLGHSVIRSDLVGGQGSFKGASDRTEFQRRLAQGMTTHTNDAVGGRSCLLQRVMR</sequence>
<keyword evidence="2" id="KW-1185">Reference proteome</keyword>
<dbReference type="AlphaFoldDB" id="A0A918FG95"/>
<organism evidence="1 2">
    <name type="scientific">Deinococcus ruber</name>
    <dbReference type="NCBI Taxonomy" id="1848197"/>
    <lineage>
        <taxon>Bacteria</taxon>
        <taxon>Thermotogati</taxon>
        <taxon>Deinococcota</taxon>
        <taxon>Deinococci</taxon>
        <taxon>Deinococcales</taxon>
        <taxon>Deinococcaceae</taxon>
        <taxon>Deinococcus</taxon>
    </lineage>
</organism>
<gene>
    <name evidence="1" type="ORF">GCM10008957_52120</name>
</gene>
<dbReference type="EMBL" id="BMQL01000070">
    <property type="protein sequence ID" value="GGR35886.1"/>
    <property type="molecule type" value="Genomic_DNA"/>
</dbReference>
<comment type="caution">
    <text evidence="1">The sequence shown here is derived from an EMBL/GenBank/DDBJ whole genome shotgun (WGS) entry which is preliminary data.</text>
</comment>
<name>A0A918FG95_9DEIO</name>
<evidence type="ECO:0000313" key="2">
    <source>
        <dbReference type="Proteomes" id="UP000603865"/>
    </source>
</evidence>
<proteinExistence type="predicted"/>
<protein>
    <submittedName>
        <fullName evidence="1">Uncharacterized protein</fullName>
    </submittedName>
</protein>
<reference evidence="1" key="2">
    <citation type="submission" date="2020-09" db="EMBL/GenBank/DDBJ databases">
        <authorList>
            <person name="Sun Q."/>
            <person name="Ohkuma M."/>
        </authorList>
    </citation>
    <scope>NUCLEOTIDE SEQUENCE</scope>
    <source>
        <strain evidence="1">JCM 31311</strain>
    </source>
</reference>
<accession>A0A918FG95</accession>
<reference evidence="1" key="1">
    <citation type="journal article" date="2014" name="Int. J. Syst. Evol. Microbiol.">
        <title>Complete genome sequence of Corynebacterium casei LMG S-19264T (=DSM 44701T), isolated from a smear-ripened cheese.</title>
        <authorList>
            <consortium name="US DOE Joint Genome Institute (JGI-PGF)"/>
            <person name="Walter F."/>
            <person name="Albersmeier A."/>
            <person name="Kalinowski J."/>
            <person name="Ruckert C."/>
        </authorList>
    </citation>
    <scope>NUCLEOTIDE SEQUENCE</scope>
    <source>
        <strain evidence="1">JCM 31311</strain>
    </source>
</reference>
<evidence type="ECO:0000313" key="1">
    <source>
        <dbReference type="EMBL" id="GGR35886.1"/>
    </source>
</evidence>
<dbReference type="Proteomes" id="UP000603865">
    <property type="component" value="Unassembled WGS sequence"/>
</dbReference>